<reference evidence="1 2" key="1">
    <citation type="submission" date="2018-11" db="EMBL/GenBank/DDBJ databases">
        <authorList>
            <consortium name="Pathogen Informatics"/>
        </authorList>
    </citation>
    <scope>NUCLEOTIDE SEQUENCE [LARGE SCALE GENOMIC DNA]</scope>
    <source>
        <strain>Denwood</strain>
        <strain evidence="2">Zambia</strain>
    </source>
</reference>
<protein>
    <submittedName>
        <fullName evidence="1">Uncharacterized protein</fullName>
    </submittedName>
</protein>
<proteinExistence type="predicted"/>
<evidence type="ECO:0000313" key="2">
    <source>
        <dbReference type="Proteomes" id="UP000269396"/>
    </source>
</evidence>
<evidence type="ECO:0000313" key="1">
    <source>
        <dbReference type="EMBL" id="VDO67454.1"/>
    </source>
</evidence>
<dbReference type="EMBL" id="UZAL01000063">
    <property type="protein sequence ID" value="VDO67454.1"/>
    <property type="molecule type" value="Genomic_DNA"/>
</dbReference>
<dbReference type="Proteomes" id="UP000269396">
    <property type="component" value="Unassembled WGS sequence"/>
</dbReference>
<name>A0A3P7Y8W2_9TREM</name>
<keyword evidence="2" id="KW-1185">Reference proteome</keyword>
<gene>
    <name evidence="1" type="ORF">SMTD_LOCUS95</name>
</gene>
<organism evidence="1 2">
    <name type="scientific">Schistosoma mattheei</name>
    <dbReference type="NCBI Taxonomy" id="31246"/>
    <lineage>
        <taxon>Eukaryota</taxon>
        <taxon>Metazoa</taxon>
        <taxon>Spiralia</taxon>
        <taxon>Lophotrochozoa</taxon>
        <taxon>Platyhelminthes</taxon>
        <taxon>Trematoda</taxon>
        <taxon>Digenea</taxon>
        <taxon>Strigeidida</taxon>
        <taxon>Schistosomatoidea</taxon>
        <taxon>Schistosomatidae</taxon>
        <taxon>Schistosoma</taxon>
    </lineage>
</organism>
<sequence length="61" mass="6901">MNWSLVSEWPVRTPIEPELEPAAIVSVGLQLPSIFALRQISFRLNDGFFCKQSCRCMVVSC</sequence>
<dbReference type="AlphaFoldDB" id="A0A3P7Y8W2"/>
<accession>A0A3P7Y8W2</accession>